<keyword evidence="3" id="KW-1185">Reference proteome</keyword>
<name>A0AAD7AB38_9AGAR</name>
<evidence type="ECO:0000313" key="2">
    <source>
        <dbReference type="EMBL" id="KAJ7353209.1"/>
    </source>
</evidence>
<comment type="caution">
    <text evidence="2">The sequence shown here is derived from an EMBL/GenBank/DDBJ whole genome shotgun (WGS) entry which is preliminary data.</text>
</comment>
<proteinExistence type="predicted"/>
<sequence length="281" mass="31004">MPSILSPVNTTSTAPPRRPTNLQTDAVRICIALQSESPLLNPAFLGAATELLSCVATLSPKEFRRHSRKIIRLIETARDTLEASGISLYLFTASSCPKGKWIEAKNVYFGLLRMLKTRRADVDEALTARTNSLLVRLSSNFAGPKTYPGALTPSPADIFLPEKSLRRALALGITVCTPRPEAPGKSTANACISMPAPDAFPRSAEEYFRCQKRLRQRVPFLVPDMPSSRKRAKPVATDERENRVPSPGSYTYKSPPLTKQFGIFCTGKGSMHQRWRVTRAS</sequence>
<evidence type="ECO:0000313" key="3">
    <source>
        <dbReference type="Proteomes" id="UP001218218"/>
    </source>
</evidence>
<feature type="region of interest" description="Disordered" evidence="1">
    <location>
        <begin position="1"/>
        <end position="20"/>
    </location>
</feature>
<dbReference type="EMBL" id="JARIHO010000011">
    <property type="protein sequence ID" value="KAJ7353209.1"/>
    <property type="molecule type" value="Genomic_DNA"/>
</dbReference>
<dbReference type="AlphaFoldDB" id="A0AAD7AB38"/>
<protein>
    <submittedName>
        <fullName evidence="2">Uncharacterized protein</fullName>
    </submittedName>
</protein>
<feature type="region of interest" description="Disordered" evidence="1">
    <location>
        <begin position="223"/>
        <end position="252"/>
    </location>
</feature>
<reference evidence="2" key="1">
    <citation type="submission" date="2023-03" db="EMBL/GenBank/DDBJ databases">
        <title>Massive genome expansion in bonnet fungi (Mycena s.s.) driven by repeated elements and novel gene families across ecological guilds.</title>
        <authorList>
            <consortium name="Lawrence Berkeley National Laboratory"/>
            <person name="Harder C.B."/>
            <person name="Miyauchi S."/>
            <person name="Viragh M."/>
            <person name="Kuo A."/>
            <person name="Thoen E."/>
            <person name="Andreopoulos B."/>
            <person name="Lu D."/>
            <person name="Skrede I."/>
            <person name="Drula E."/>
            <person name="Henrissat B."/>
            <person name="Morin E."/>
            <person name="Kohler A."/>
            <person name="Barry K."/>
            <person name="LaButti K."/>
            <person name="Morin E."/>
            <person name="Salamov A."/>
            <person name="Lipzen A."/>
            <person name="Mereny Z."/>
            <person name="Hegedus B."/>
            <person name="Baldrian P."/>
            <person name="Stursova M."/>
            <person name="Weitz H."/>
            <person name="Taylor A."/>
            <person name="Grigoriev I.V."/>
            <person name="Nagy L.G."/>
            <person name="Martin F."/>
            <person name="Kauserud H."/>
        </authorList>
    </citation>
    <scope>NUCLEOTIDE SEQUENCE</scope>
    <source>
        <strain evidence="2">CBHHK002</strain>
    </source>
</reference>
<organism evidence="2 3">
    <name type="scientific">Mycena albidolilacea</name>
    <dbReference type="NCBI Taxonomy" id="1033008"/>
    <lineage>
        <taxon>Eukaryota</taxon>
        <taxon>Fungi</taxon>
        <taxon>Dikarya</taxon>
        <taxon>Basidiomycota</taxon>
        <taxon>Agaricomycotina</taxon>
        <taxon>Agaricomycetes</taxon>
        <taxon>Agaricomycetidae</taxon>
        <taxon>Agaricales</taxon>
        <taxon>Marasmiineae</taxon>
        <taxon>Mycenaceae</taxon>
        <taxon>Mycena</taxon>
    </lineage>
</organism>
<evidence type="ECO:0000256" key="1">
    <source>
        <dbReference type="SAM" id="MobiDB-lite"/>
    </source>
</evidence>
<dbReference type="Proteomes" id="UP001218218">
    <property type="component" value="Unassembled WGS sequence"/>
</dbReference>
<gene>
    <name evidence="2" type="ORF">DFH08DRAFT_856195</name>
</gene>
<accession>A0AAD7AB38</accession>